<reference evidence="1" key="1">
    <citation type="submission" date="2018-05" db="EMBL/GenBank/DDBJ databases">
        <authorList>
            <person name="Lanie J.A."/>
            <person name="Ng W.-L."/>
            <person name="Kazmierczak K.M."/>
            <person name="Andrzejewski T.M."/>
            <person name="Davidsen T.M."/>
            <person name="Wayne K.J."/>
            <person name="Tettelin H."/>
            <person name="Glass J.I."/>
            <person name="Rusch D."/>
            <person name="Podicherti R."/>
            <person name="Tsui H.-C.T."/>
            <person name="Winkler M.E."/>
        </authorList>
    </citation>
    <scope>NUCLEOTIDE SEQUENCE</scope>
</reference>
<evidence type="ECO:0000313" key="1">
    <source>
        <dbReference type="EMBL" id="SVC17959.1"/>
    </source>
</evidence>
<feature type="non-terminal residue" evidence="1">
    <location>
        <position position="1"/>
    </location>
</feature>
<proteinExistence type="predicted"/>
<accession>A0A382K1I7</accession>
<gene>
    <name evidence="1" type="ORF">METZ01_LOCUS270813</name>
</gene>
<name>A0A382K1I7_9ZZZZ</name>
<dbReference type="AlphaFoldDB" id="A0A382K1I7"/>
<protein>
    <submittedName>
        <fullName evidence="1">Uncharacterized protein</fullName>
    </submittedName>
</protein>
<sequence>EFGPIIPGNYTAQIDLDGDGFPEISADYVFLAEFDAAMVFPSPVPETSDLTFRLLEEGQNVPDLNVTLRLKNGTGEPVTAMFDNVSGDYLVELVQGTWIMNHTLTEELQVWEQIEIGEEDMDADYEFHVSHLVMGSVYYEENLSIEFPEPDEGKILDYVVVEFHWGDFSTIAETNGSGDFSVVLPEGAVVDATVQLPGTTLNMVNGTRFTVTSDGLLVGSEVVDHLSMIAMPGYVVQGLVNVNREANPYHSAYGGWEPVTITADNLDTDVRWRGQAMLDGQFQMVLPGGNWTFGLDADWLNPVTSDLEVDGKNDTINLIVHPANSTVTIEFFLDHSADNNASNGTYVTYPFSVVNYLDSTQTVYEVLANGSEWVSEGIAELMLEPGSYRIDVETSDPVAGDLFGTRIMTGTTQFDIGLNGNSVDRSIG</sequence>
<dbReference type="EMBL" id="UINC01077650">
    <property type="protein sequence ID" value="SVC17959.1"/>
    <property type="molecule type" value="Genomic_DNA"/>
</dbReference>
<feature type="non-terminal residue" evidence="1">
    <location>
        <position position="428"/>
    </location>
</feature>
<organism evidence="1">
    <name type="scientific">marine metagenome</name>
    <dbReference type="NCBI Taxonomy" id="408172"/>
    <lineage>
        <taxon>unclassified sequences</taxon>
        <taxon>metagenomes</taxon>
        <taxon>ecological metagenomes</taxon>
    </lineage>
</organism>